<organism evidence="2 3">
    <name type="scientific">Oedothorax gibbosus</name>
    <dbReference type="NCBI Taxonomy" id="931172"/>
    <lineage>
        <taxon>Eukaryota</taxon>
        <taxon>Metazoa</taxon>
        <taxon>Ecdysozoa</taxon>
        <taxon>Arthropoda</taxon>
        <taxon>Chelicerata</taxon>
        <taxon>Arachnida</taxon>
        <taxon>Araneae</taxon>
        <taxon>Araneomorphae</taxon>
        <taxon>Entelegynae</taxon>
        <taxon>Araneoidea</taxon>
        <taxon>Linyphiidae</taxon>
        <taxon>Erigoninae</taxon>
        <taxon>Oedothorax</taxon>
    </lineage>
</organism>
<sequence length="393" mass="44056">MITADPLIGINSSQLLADSSGRMMTTNLNIFDVSNYDNWKRRTRAAFEAKELSDFLDADPTPNEQLKGRKAYSNLLQLIGDDVLSTLQTETTAAKVWSALETQYGGTKGTVSQILTRKRLMTLKKTREVSMRQHLDTVTKLVSDLKSTGATVVEGDIIAYILMSLPKEYEGTRTALENIPVGILGMNVSLLRSRLLDAEALLQETRKETPARPAKCLGDTAAFAASNKNFFCTVCKKKDRSSNRITVSRNVTFNEKKNSISSPSLITTQNIEDSSESEQADAPEHTADPIVPPESETRRSTRTRKPVVKFPHPEVYAATNAEETFSYKELCERPTAEQRPWRKAMKEEINAMNENQVWELQHPPPGVKPITSKWIYKKKRDGVVFEVIVPDFP</sequence>
<keyword evidence="3" id="KW-1185">Reference proteome</keyword>
<proteinExistence type="predicted"/>
<protein>
    <recommendedName>
        <fullName evidence="4">Retrovirus-related Pol polyprotein from transposon TNT 1-94</fullName>
    </recommendedName>
</protein>
<reference evidence="2 3" key="1">
    <citation type="journal article" date="2022" name="Nat. Ecol. Evol.">
        <title>A masculinizing supergene underlies an exaggerated male reproductive morph in a spider.</title>
        <authorList>
            <person name="Hendrickx F."/>
            <person name="De Corte Z."/>
            <person name="Sonet G."/>
            <person name="Van Belleghem S.M."/>
            <person name="Kostlbacher S."/>
            <person name="Vangestel C."/>
        </authorList>
    </citation>
    <scope>NUCLEOTIDE SEQUENCE [LARGE SCALE GENOMIC DNA]</scope>
    <source>
        <strain evidence="2">W744_W776</strain>
    </source>
</reference>
<evidence type="ECO:0000256" key="1">
    <source>
        <dbReference type="SAM" id="MobiDB-lite"/>
    </source>
</evidence>
<feature type="region of interest" description="Disordered" evidence="1">
    <location>
        <begin position="263"/>
        <end position="305"/>
    </location>
</feature>
<dbReference type="Proteomes" id="UP000827092">
    <property type="component" value="Unassembled WGS sequence"/>
</dbReference>
<dbReference type="AlphaFoldDB" id="A0AAV6TXK5"/>
<dbReference type="EMBL" id="JAFNEN010000887">
    <property type="protein sequence ID" value="KAG8176398.1"/>
    <property type="molecule type" value="Genomic_DNA"/>
</dbReference>
<dbReference type="Pfam" id="PF14223">
    <property type="entry name" value="Retrotran_gag_2"/>
    <property type="match status" value="1"/>
</dbReference>
<feature type="compositionally biased region" description="Polar residues" evidence="1">
    <location>
        <begin position="263"/>
        <end position="272"/>
    </location>
</feature>
<evidence type="ECO:0000313" key="2">
    <source>
        <dbReference type="EMBL" id="KAG8176398.1"/>
    </source>
</evidence>
<accession>A0AAV6TXK5</accession>
<dbReference type="PANTHER" id="PTHR47481:SF30">
    <property type="entry name" value="CCHC-TYPE DOMAIN-CONTAINING PROTEIN"/>
    <property type="match status" value="1"/>
</dbReference>
<evidence type="ECO:0008006" key="4">
    <source>
        <dbReference type="Google" id="ProtNLM"/>
    </source>
</evidence>
<gene>
    <name evidence="2" type="ORF">JTE90_022068</name>
</gene>
<dbReference type="PANTHER" id="PTHR47481">
    <property type="match status" value="1"/>
</dbReference>
<name>A0AAV6TXK5_9ARAC</name>
<evidence type="ECO:0000313" key="3">
    <source>
        <dbReference type="Proteomes" id="UP000827092"/>
    </source>
</evidence>
<comment type="caution">
    <text evidence="2">The sequence shown here is derived from an EMBL/GenBank/DDBJ whole genome shotgun (WGS) entry which is preliminary data.</text>
</comment>